<protein>
    <submittedName>
        <fullName evidence="1">Uncharacterized protein</fullName>
    </submittedName>
</protein>
<dbReference type="EMBL" id="BGOW01000014">
    <property type="protein sequence ID" value="GBL45746.1"/>
    <property type="molecule type" value="Genomic_DNA"/>
</dbReference>
<dbReference type="AlphaFoldDB" id="A0A401JDV2"/>
<comment type="caution">
    <text evidence="1">The sequence shown here is derived from an EMBL/GenBank/DDBJ whole genome shotgun (WGS) entry which is preliminary data.</text>
</comment>
<accession>A0A401JDV2</accession>
<sequence>MCVWFCSRDGNLSAGIFDELKKPMTATERTESTEVRRVCIVF</sequence>
<dbReference type="Proteomes" id="UP000286806">
    <property type="component" value="Unassembled WGS sequence"/>
</dbReference>
<gene>
    <name evidence="1" type="ORF">SFMTTN_1557</name>
</gene>
<reference evidence="1 2" key="1">
    <citation type="journal article" date="2019" name="Front. Microbiol.">
        <title>Genomes of Neutrophilic Sulfur-Oxidizing Chemolithoautotrophs Representing 9 Proteobacterial Species From 8 Genera.</title>
        <authorList>
            <person name="Watanabe T."/>
            <person name="Kojima H."/>
            <person name="Umezawa K."/>
            <person name="Hori C."/>
            <person name="Takasuka T.E."/>
            <person name="Kato Y."/>
            <person name="Fukui M."/>
        </authorList>
    </citation>
    <scope>NUCLEOTIDE SEQUENCE [LARGE SCALE GENOMIC DNA]</scope>
    <source>
        <strain evidence="1 2">TTN</strain>
    </source>
</reference>
<name>A0A401JDV2_9PROT</name>
<organism evidence="1 2">
    <name type="scientific">Sulfuriferula multivorans</name>
    <dbReference type="NCBI Taxonomy" id="1559896"/>
    <lineage>
        <taxon>Bacteria</taxon>
        <taxon>Pseudomonadati</taxon>
        <taxon>Pseudomonadota</taxon>
        <taxon>Betaproteobacteria</taxon>
        <taxon>Nitrosomonadales</taxon>
        <taxon>Sulfuricellaceae</taxon>
        <taxon>Sulfuriferula</taxon>
    </lineage>
</organism>
<evidence type="ECO:0000313" key="2">
    <source>
        <dbReference type="Proteomes" id="UP000286806"/>
    </source>
</evidence>
<evidence type="ECO:0000313" key="1">
    <source>
        <dbReference type="EMBL" id="GBL45746.1"/>
    </source>
</evidence>
<proteinExistence type="predicted"/>
<keyword evidence="2" id="KW-1185">Reference proteome</keyword>